<evidence type="ECO:0000256" key="3">
    <source>
        <dbReference type="ARBA" id="ARBA00022723"/>
    </source>
</evidence>
<comment type="subcellular location">
    <subcellularLocation>
        <location evidence="7">Cytoplasm</location>
    </subcellularLocation>
</comment>
<name>A0ABU2YQ89_9FLAO</name>
<feature type="binding site" evidence="7">
    <location>
        <position position="201"/>
    </location>
    <ligand>
        <name>Zn(2+)</name>
        <dbReference type="ChEBI" id="CHEBI:29105"/>
        <label>1</label>
    </ligand>
</feature>
<evidence type="ECO:0000256" key="7">
    <source>
        <dbReference type="HAMAP-Rule" id="MF_00550"/>
    </source>
</evidence>
<organism evidence="9 10">
    <name type="scientific">Microcosmobacter mediterraneus</name>
    <dbReference type="NCBI Taxonomy" id="3075607"/>
    <lineage>
        <taxon>Bacteria</taxon>
        <taxon>Pseudomonadati</taxon>
        <taxon>Bacteroidota</taxon>
        <taxon>Flavobacteriia</taxon>
        <taxon>Flavobacteriales</taxon>
        <taxon>Flavobacteriaceae</taxon>
        <taxon>Microcosmobacter</taxon>
    </lineage>
</organism>
<keyword evidence="7" id="KW-0963">Cytoplasm</keyword>
<dbReference type="SUPFAM" id="SSF55031">
    <property type="entry name" value="Bacterial exopeptidase dimerisation domain"/>
    <property type="match status" value="1"/>
</dbReference>
<feature type="binding site" evidence="7">
    <location>
        <position position="144"/>
    </location>
    <ligand>
        <name>Zn(2+)</name>
        <dbReference type="ChEBI" id="CHEBI:29105"/>
        <label>1</label>
    </ligand>
</feature>
<dbReference type="PANTHER" id="PTHR42994">
    <property type="entry name" value="PEPTIDASE T"/>
    <property type="match status" value="1"/>
</dbReference>
<accession>A0ABU2YQ89</accession>
<dbReference type="GO" id="GO:0045148">
    <property type="term" value="F:tripeptide aminopeptidase activity"/>
    <property type="evidence" value="ECO:0007669"/>
    <property type="project" value="UniProtKB-EC"/>
</dbReference>
<dbReference type="PROSITE" id="PS00758">
    <property type="entry name" value="ARGE_DAPE_CPG2_1"/>
    <property type="match status" value="1"/>
</dbReference>
<dbReference type="NCBIfam" id="NF009920">
    <property type="entry name" value="PRK13381.1"/>
    <property type="match status" value="1"/>
</dbReference>
<evidence type="ECO:0000256" key="5">
    <source>
        <dbReference type="ARBA" id="ARBA00022833"/>
    </source>
</evidence>
<dbReference type="PIRSF" id="PIRSF037215">
    <property type="entry name" value="Peptidase_M20B"/>
    <property type="match status" value="1"/>
</dbReference>
<keyword evidence="2 7" id="KW-0645">Protease</keyword>
<dbReference type="InterPro" id="IPR036264">
    <property type="entry name" value="Bact_exopeptidase_dim_dom"/>
</dbReference>
<keyword evidence="3 7" id="KW-0479">Metal-binding</keyword>
<dbReference type="RefSeq" id="WP_311428199.1">
    <property type="nucleotide sequence ID" value="NZ_JAVRIA010000008.1"/>
</dbReference>
<comment type="cofactor">
    <cofactor evidence="7">
        <name>Zn(2+)</name>
        <dbReference type="ChEBI" id="CHEBI:29105"/>
    </cofactor>
    <text evidence="7">Binds 2 Zn(2+) ions per subunit.</text>
</comment>
<gene>
    <name evidence="7 9" type="primary">pepT</name>
    <name evidence="9" type="ORF">RM697_12290</name>
</gene>
<evidence type="ECO:0000256" key="1">
    <source>
        <dbReference type="ARBA" id="ARBA00009692"/>
    </source>
</evidence>
<feature type="binding site" evidence="7">
    <location>
        <position position="383"/>
    </location>
    <ligand>
        <name>Zn(2+)</name>
        <dbReference type="ChEBI" id="CHEBI:29105"/>
        <label>2</label>
    </ligand>
</feature>
<proteinExistence type="inferred from homology"/>
<dbReference type="Gene3D" id="3.40.630.10">
    <property type="entry name" value="Zn peptidases"/>
    <property type="match status" value="1"/>
</dbReference>
<dbReference type="PROSITE" id="PS00759">
    <property type="entry name" value="ARGE_DAPE_CPG2_2"/>
    <property type="match status" value="1"/>
</dbReference>
<keyword evidence="10" id="KW-1185">Reference proteome</keyword>
<comment type="caution">
    <text evidence="9">The sequence shown here is derived from an EMBL/GenBank/DDBJ whole genome shotgun (WGS) entry which is preliminary data.</text>
</comment>
<keyword evidence="4 7" id="KW-0378">Hydrolase</keyword>
<protein>
    <recommendedName>
        <fullName evidence="7">Peptidase T</fullName>
        <ecNumber evidence="7">3.4.11.4</ecNumber>
    </recommendedName>
    <alternativeName>
        <fullName evidence="7">Aminotripeptidase</fullName>
        <shortName evidence="7">Tripeptidase</shortName>
    </alternativeName>
    <alternativeName>
        <fullName evidence="7">Tripeptide aminopeptidase</fullName>
    </alternativeName>
</protein>
<evidence type="ECO:0000313" key="10">
    <source>
        <dbReference type="Proteomes" id="UP001259492"/>
    </source>
</evidence>
<dbReference type="NCBIfam" id="NF003976">
    <property type="entry name" value="PRK05469.1"/>
    <property type="match status" value="1"/>
</dbReference>
<feature type="binding site" evidence="7">
    <location>
        <position position="81"/>
    </location>
    <ligand>
        <name>Zn(2+)</name>
        <dbReference type="ChEBI" id="CHEBI:29105"/>
        <label>1</label>
    </ligand>
</feature>
<feature type="domain" description="Peptidase M20 dimerisation" evidence="8">
    <location>
        <begin position="210"/>
        <end position="311"/>
    </location>
</feature>
<evidence type="ECO:0000256" key="6">
    <source>
        <dbReference type="ARBA" id="ARBA00023049"/>
    </source>
</evidence>
<dbReference type="PANTHER" id="PTHR42994:SF1">
    <property type="entry name" value="PEPTIDASE T"/>
    <property type="match status" value="1"/>
</dbReference>
<dbReference type="Pfam" id="PF07687">
    <property type="entry name" value="M20_dimer"/>
    <property type="match status" value="1"/>
</dbReference>
<feature type="binding site" evidence="7">
    <location>
        <position position="179"/>
    </location>
    <ligand>
        <name>Zn(2+)</name>
        <dbReference type="ChEBI" id="CHEBI:29105"/>
        <label>2</label>
    </ligand>
</feature>
<sequence>MISKNHISQRFISYVTIDTESDPNSETTPSTPKQWDLANILVEELITIGMHDVTIDDNAYIMATLPSNVDHEVPIIGFISHFDTSPDFTGTNVKPQIIENYDGNDIVLNAEENIILSPDYFEDLLLYKGQTLITTDGTTLLGADDKAGICEIVSAMEYLIQNPQIKHGTIKVGFTPDEEIGRGAHKFDVKKFAADWAYTMDGSQIGELEYENFNAAGAIIKVKGKIVHPGYAKGKMINSMYYASEFINALPKEEVPEHTQSYEGFFHLYQINGKVEHTQLEYIVRDHDKNKFEARKLLMAKIVNDLNTKYGSVIFELELKDQYYNMKEKVEPVMHIVDIAEEAMKQLGITPLIKPIRGGTDGSQLSYMGLPCPNIFAGGHNFHGRYEYIPVESMIKATEVICKIAELTALKH</sequence>
<dbReference type="InterPro" id="IPR010161">
    <property type="entry name" value="Peptidase_M20B"/>
</dbReference>
<evidence type="ECO:0000256" key="4">
    <source>
        <dbReference type="ARBA" id="ARBA00022801"/>
    </source>
</evidence>
<dbReference type="CDD" id="cd03892">
    <property type="entry name" value="M20_peptT"/>
    <property type="match status" value="1"/>
</dbReference>
<keyword evidence="6 7" id="KW-0482">Metalloprotease</keyword>
<evidence type="ECO:0000313" key="9">
    <source>
        <dbReference type="EMBL" id="MDT0559435.1"/>
    </source>
</evidence>
<feature type="active site" description="Proton acceptor" evidence="7">
    <location>
        <position position="178"/>
    </location>
</feature>
<dbReference type="Pfam" id="PF01546">
    <property type="entry name" value="Peptidase_M20"/>
    <property type="match status" value="1"/>
</dbReference>
<dbReference type="InterPro" id="IPR001261">
    <property type="entry name" value="ArgE/DapE_CS"/>
</dbReference>
<keyword evidence="7 9" id="KW-0031">Aminopeptidase</keyword>
<comment type="similarity">
    <text evidence="1 7">Belongs to the peptidase M20B family.</text>
</comment>
<feature type="binding site" evidence="7">
    <location>
        <position position="144"/>
    </location>
    <ligand>
        <name>Zn(2+)</name>
        <dbReference type="ChEBI" id="CHEBI:29105"/>
        <label>2</label>
    </ligand>
</feature>
<dbReference type="InterPro" id="IPR002933">
    <property type="entry name" value="Peptidase_M20"/>
</dbReference>
<evidence type="ECO:0000256" key="2">
    <source>
        <dbReference type="ARBA" id="ARBA00022670"/>
    </source>
</evidence>
<dbReference type="Proteomes" id="UP001259492">
    <property type="component" value="Unassembled WGS sequence"/>
</dbReference>
<comment type="catalytic activity">
    <reaction evidence="7">
        <text>Release of the N-terminal residue from a tripeptide.</text>
        <dbReference type="EC" id="3.4.11.4"/>
    </reaction>
</comment>
<dbReference type="EC" id="3.4.11.4" evidence="7"/>
<keyword evidence="5 7" id="KW-0862">Zinc</keyword>
<dbReference type="HAMAP" id="MF_00550">
    <property type="entry name" value="Aminopeptidase_M20"/>
    <property type="match status" value="1"/>
</dbReference>
<evidence type="ECO:0000259" key="8">
    <source>
        <dbReference type="Pfam" id="PF07687"/>
    </source>
</evidence>
<feature type="active site" evidence="7">
    <location>
        <position position="83"/>
    </location>
</feature>
<dbReference type="NCBIfam" id="TIGR01882">
    <property type="entry name" value="peptidase-T"/>
    <property type="match status" value="1"/>
</dbReference>
<dbReference type="EMBL" id="JAVRIA010000008">
    <property type="protein sequence ID" value="MDT0559435.1"/>
    <property type="molecule type" value="Genomic_DNA"/>
</dbReference>
<comment type="function">
    <text evidence="7">Cleaves the N-terminal amino acid of tripeptides.</text>
</comment>
<reference evidence="9 10" key="1">
    <citation type="submission" date="2023-09" db="EMBL/GenBank/DDBJ databases">
        <authorList>
            <person name="Rey-Velasco X."/>
        </authorList>
    </citation>
    <scope>NUCLEOTIDE SEQUENCE [LARGE SCALE GENOMIC DNA]</scope>
    <source>
        <strain evidence="9 10">W332</strain>
    </source>
</reference>
<dbReference type="InterPro" id="IPR011650">
    <property type="entry name" value="Peptidase_M20_dimer"/>
</dbReference>
<dbReference type="Gene3D" id="3.30.70.360">
    <property type="match status" value="1"/>
</dbReference>
<dbReference type="SUPFAM" id="SSF53187">
    <property type="entry name" value="Zn-dependent exopeptidases"/>
    <property type="match status" value="1"/>
</dbReference>